<gene>
    <name evidence="1" type="ORF">CSKR_109753</name>
</gene>
<accession>A0A419QDH8</accession>
<evidence type="ECO:0000313" key="1">
    <source>
        <dbReference type="EMBL" id="KAG5441535.1"/>
    </source>
</evidence>
<dbReference type="AlphaFoldDB" id="A0A419QDH8"/>
<keyword evidence="2" id="KW-1185">Reference proteome</keyword>
<reference evidence="1 2" key="2">
    <citation type="journal article" date="2021" name="Genomics">
        <title>High-quality reference genome for Clonorchis sinensis.</title>
        <authorList>
            <person name="Young N.D."/>
            <person name="Stroehlein A.J."/>
            <person name="Kinkar L."/>
            <person name="Wang T."/>
            <person name="Sohn W.M."/>
            <person name="Chang B.C.H."/>
            <person name="Kaur P."/>
            <person name="Weisz D."/>
            <person name="Dudchenko O."/>
            <person name="Aiden E.L."/>
            <person name="Korhonen P.K."/>
            <person name="Gasser R.B."/>
        </authorList>
    </citation>
    <scope>NUCLEOTIDE SEQUENCE [LARGE SCALE GENOMIC DNA]</scope>
    <source>
        <strain evidence="1">Cs-k2</strain>
    </source>
</reference>
<comment type="caution">
    <text evidence="1">The sequence shown here is derived from an EMBL/GenBank/DDBJ whole genome shotgun (WGS) entry which is preliminary data.</text>
</comment>
<organism evidence="1 2">
    <name type="scientific">Clonorchis sinensis</name>
    <name type="common">Chinese liver fluke</name>
    <dbReference type="NCBI Taxonomy" id="79923"/>
    <lineage>
        <taxon>Eukaryota</taxon>
        <taxon>Metazoa</taxon>
        <taxon>Spiralia</taxon>
        <taxon>Lophotrochozoa</taxon>
        <taxon>Platyhelminthes</taxon>
        <taxon>Trematoda</taxon>
        <taxon>Digenea</taxon>
        <taxon>Opisthorchiida</taxon>
        <taxon>Opisthorchiata</taxon>
        <taxon>Opisthorchiidae</taxon>
        <taxon>Clonorchis</taxon>
    </lineage>
</organism>
<dbReference type="PROSITE" id="PS51257">
    <property type="entry name" value="PROKAR_LIPOPROTEIN"/>
    <property type="match status" value="1"/>
</dbReference>
<reference evidence="1 2" key="1">
    <citation type="journal article" date="2018" name="Biotechnol. Adv.">
        <title>Improved genomic resources and new bioinformatic workflow for the carcinogenic parasite Clonorchis sinensis: Biotechnological implications.</title>
        <authorList>
            <person name="Wang D."/>
            <person name="Korhonen P.K."/>
            <person name="Gasser R.B."/>
            <person name="Young N.D."/>
        </authorList>
    </citation>
    <scope>NUCLEOTIDE SEQUENCE [LARGE SCALE GENOMIC DNA]</scope>
    <source>
        <strain evidence="1">Cs-k2</strain>
    </source>
</reference>
<name>A0A419QDH8_CLOSI</name>
<sequence length="165" mass="18394">MKGRTRKNIVESIVAQITGQSCHQQGLSNKGHRPEEYMTSLREANDFVLLSLTAVSAPVPCFAVKSHNHFIANQRVAVELFSELGSGLASVSSPYEETSPVRVIDEADTAAFSSTLRCTTTLWSPRPQKRNVCTKLFKEMNTRETLAGEPWENPTGSPPRHQYRF</sequence>
<dbReference type="Proteomes" id="UP000286415">
    <property type="component" value="Unassembled WGS sequence"/>
</dbReference>
<proteinExistence type="predicted"/>
<dbReference type="InParanoid" id="A0A419QDH8"/>
<protein>
    <submittedName>
        <fullName evidence="1">Uncharacterized protein</fullName>
    </submittedName>
</protein>
<evidence type="ECO:0000313" key="2">
    <source>
        <dbReference type="Proteomes" id="UP000286415"/>
    </source>
</evidence>
<dbReference type="EMBL" id="NIRI02000077">
    <property type="protein sequence ID" value="KAG5441535.1"/>
    <property type="molecule type" value="Genomic_DNA"/>
</dbReference>